<dbReference type="RefSeq" id="WP_111199247.1">
    <property type="nucleotide sequence ID" value="NZ_QKVK01000006.1"/>
</dbReference>
<sequence>MSELALLGNIRPEECLARLQSRNSNFLSDLLHRINAREDLSFTWYTPVPRLQQALEANRRNLDALPDEADIEQLLEPVRKALSTCSEKAVRRYAAQLIGSFPNASLTDPETYMAALVFDLLDCKIPDAILLLTCQEIRRTSRFVPTISEVLQMAQRYSDQWHEILAIPSALPRTRERLQYAVRCAEQTLEHVLEHGHKPPEGTRA</sequence>
<proteinExistence type="predicted"/>
<gene>
    <name evidence="1" type="ORF">DK847_14650</name>
</gene>
<comment type="caution">
    <text evidence="1">The sequence shown here is derived from an EMBL/GenBank/DDBJ whole genome shotgun (WGS) entry which is preliminary data.</text>
</comment>
<keyword evidence="2" id="KW-1185">Reference proteome</keyword>
<name>A0A2W2ALZ2_9HYPH</name>
<evidence type="ECO:0000313" key="1">
    <source>
        <dbReference type="EMBL" id="PZF76411.1"/>
    </source>
</evidence>
<organism evidence="1 2">
    <name type="scientific">Aestuariivirga litoralis</name>
    <dbReference type="NCBI Taxonomy" id="2650924"/>
    <lineage>
        <taxon>Bacteria</taxon>
        <taxon>Pseudomonadati</taxon>
        <taxon>Pseudomonadota</taxon>
        <taxon>Alphaproteobacteria</taxon>
        <taxon>Hyphomicrobiales</taxon>
        <taxon>Aestuariivirgaceae</taxon>
        <taxon>Aestuariivirga</taxon>
    </lineage>
</organism>
<dbReference type="AlphaFoldDB" id="A0A2W2ALZ2"/>
<evidence type="ECO:0000313" key="2">
    <source>
        <dbReference type="Proteomes" id="UP000248795"/>
    </source>
</evidence>
<reference evidence="2" key="1">
    <citation type="submission" date="2018-06" db="EMBL/GenBank/DDBJ databases">
        <title>Aestuariibacter litoralis strain KCTC 52945T.</title>
        <authorList>
            <person name="Li X."/>
            <person name="Salam N."/>
            <person name="Li J.-L."/>
            <person name="Chen Y.-M."/>
            <person name="Yang Z.-W."/>
            <person name="Zhang L.-Y."/>
            <person name="Han M.-X."/>
            <person name="Xiao M."/>
            <person name="Li W.-J."/>
        </authorList>
    </citation>
    <scope>NUCLEOTIDE SEQUENCE [LARGE SCALE GENOMIC DNA]</scope>
    <source>
        <strain evidence="2">KCTC 52945</strain>
    </source>
</reference>
<dbReference type="Proteomes" id="UP000248795">
    <property type="component" value="Unassembled WGS sequence"/>
</dbReference>
<accession>A0A2W2ALZ2</accession>
<dbReference type="EMBL" id="QKVK01000006">
    <property type="protein sequence ID" value="PZF76411.1"/>
    <property type="molecule type" value="Genomic_DNA"/>
</dbReference>
<protein>
    <submittedName>
        <fullName evidence="1">Uncharacterized protein</fullName>
    </submittedName>
</protein>